<dbReference type="PANTHER" id="PTHR36442:SF1">
    <property type="entry name" value="CYCLIC-DI-AMP PHOSPHODIESTERASE PGPH"/>
    <property type="match status" value="1"/>
</dbReference>
<dbReference type="PANTHER" id="PTHR36442">
    <property type="entry name" value="CYCLIC-DI-AMP PHOSPHODIESTERASE PGPH"/>
    <property type="match status" value="1"/>
</dbReference>
<reference evidence="4" key="1">
    <citation type="submission" date="2022-06" db="EMBL/GenBank/DDBJ databases">
        <title>Aeoliella straminimaris, a novel planctomycete from sediments.</title>
        <authorList>
            <person name="Vitorino I.R."/>
            <person name="Lage O.M."/>
        </authorList>
    </citation>
    <scope>NUCLEOTIDE SEQUENCE</scope>
    <source>
        <strain evidence="4">ICT_H6.2</strain>
    </source>
</reference>
<dbReference type="InterPro" id="IPR006675">
    <property type="entry name" value="HDIG_dom"/>
</dbReference>
<evidence type="ECO:0000313" key="4">
    <source>
        <dbReference type="EMBL" id="MCO6042352.1"/>
    </source>
</evidence>
<keyword evidence="2" id="KW-0472">Membrane</keyword>
<dbReference type="InterPro" id="IPR052722">
    <property type="entry name" value="PgpH_phosphodiesterase"/>
</dbReference>
<feature type="transmembrane region" description="Helical" evidence="2">
    <location>
        <begin position="453"/>
        <end position="473"/>
    </location>
</feature>
<evidence type="ECO:0000256" key="2">
    <source>
        <dbReference type="SAM" id="Phobius"/>
    </source>
</evidence>
<keyword evidence="2" id="KW-0812">Transmembrane</keyword>
<dbReference type="InterPro" id="IPR003607">
    <property type="entry name" value="HD/PDEase_dom"/>
</dbReference>
<dbReference type="Proteomes" id="UP001155241">
    <property type="component" value="Unassembled WGS sequence"/>
</dbReference>
<feature type="transmembrane region" description="Helical" evidence="2">
    <location>
        <begin position="361"/>
        <end position="380"/>
    </location>
</feature>
<protein>
    <submittedName>
        <fullName evidence="4">HDIG domain-containing protein</fullName>
    </submittedName>
</protein>
<gene>
    <name evidence="4" type="ORF">NG895_00390</name>
</gene>
<evidence type="ECO:0000313" key="5">
    <source>
        <dbReference type="Proteomes" id="UP001155241"/>
    </source>
</evidence>
<dbReference type="Gene3D" id="1.10.3210.10">
    <property type="entry name" value="Hypothetical protein af1432"/>
    <property type="match status" value="1"/>
</dbReference>
<dbReference type="InterPro" id="IPR011624">
    <property type="entry name" value="Metal-dep_PHydrolase_7TM_extra"/>
</dbReference>
<dbReference type="NCBIfam" id="TIGR00277">
    <property type="entry name" value="HDIG"/>
    <property type="match status" value="1"/>
</dbReference>
<proteinExistence type="predicted"/>
<feature type="domain" description="HD/PDEase" evidence="3">
    <location>
        <begin position="535"/>
        <end position="696"/>
    </location>
</feature>
<dbReference type="InterPro" id="IPR006674">
    <property type="entry name" value="HD_domain"/>
</dbReference>
<dbReference type="AlphaFoldDB" id="A0A9X2F667"/>
<dbReference type="EMBL" id="JAMXLR010000003">
    <property type="protein sequence ID" value="MCO6042352.1"/>
    <property type="molecule type" value="Genomic_DNA"/>
</dbReference>
<dbReference type="Pfam" id="PF07697">
    <property type="entry name" value="7TMR-HDED"/>
    <property type="match status" value="1"/>
</dbReference>
<evidence type="ECO:0000259" key="3">
    <source>
        <dbReference type="SMART" id="SM00471"/>
    </source>
</evidence>
<dbReference type="SUPFAM" id="SSF109604">
    <property type="entry name" value="HD-domain/PDEase-like"/>
    <property type="match status" value="1"/>
</dbReference>
<name>A0A9X2F667_9BACT</name>
<organism evidence="4 5">
    <name type="scientific">Aeoliella straminimaris</name>
    <dbReference type="NCBI Taxonomy" id="2954799"/>
    <lineage>
        <taxon>Bacteria</taxon>
        <taxon>Pseudomonadati</taxon>
        <taxon>Planctomycetota</taxon>
        <taxon>Planctomycetia</taxon>
        <taxon>Pirellulales</taxon>
        <taxon>Lacipirellulaceae</taxon>
        <taxon>Aeoliella</taxon>
    </lineage>
</organism>
<feature type="transmembrane region" description="Helical" evidence="2">
    <location>
        <begin position="485"/>
        <end position="506"/>
    </location>
</feature>
<sequence>MSTATPKKTRSERVASVELPPGRWTALAHNLRRGPVLLRLAICALAALLLWTITGGWAPPLEYHLGEIPHRDIVARVTFQVEDADATEEAVEQAMDTATAVYTQNPQLIIEVKNRVLNELAQLAGAKSIDEADAAIWASYQPNLAEGTPAPTEKERAEQFLAFNKQLTEDTENKIATALSTVLKPLEQWGILKDLPREDLATSTEIEIQDAASPQAPVIKQINDVLLVNVRDQVQRRLQQELPSLELANRIFARLYDDLPATLTLNEDATRAAREAAAEGVTSVMKEYVKGKDVLAHGDSPIDAAEFELLEAGHTQRLKNLTWQQTLAYTGANFGMYIALYTLCGFYIYKMEPRILRDLARFIGVLAAVVLAVALMWLTFRYHRQAEVIPLLLFGMTMAVAYSQPLALLLSTAVTLIGVTAIGADLHEAVVLMATTAGAIIVLDSIRTRSKLLSVGFAAAGVAFFTNLGVGTLHGDPFSNTLQVALWLALWAVIAGSLMTCILPLVEKLYGVQTDLSLLELGDPAHPLLQELVRRAPGTYNHSINVASLSEAAAEAIGARGLLVRVGAYFHDIGKMLKPGYFVENQSAGGNRHDSLVPAMSTLVIIAHVKDGADLARQNKLPEPIIDFIQQHHGTTLVEYFYRQATDRRENDPDASEVDESSFRYPGPKPQTKEAGVLMLADAVESASRVLVEPTPSRIENLVEQLTQKRLLDGQFDECGLTLEEVRKIGDSLVKSLTAVYHGRVKYPEEKKAKTG</sequence>
<dbReference type="Pfam" id="PF07698">
    <property type="entry name" value="7TM-7TMR_HD"/>
    <property type="match status" value="1"/>
</dbReference>
<evidence type="ECO:0000256" key="1">
    <source>
        <dbReference type="SAM" id="MobiDB-lite"/>
    </source>
</evidence>
<dbReference type="RefSeq" id="WP_252850453.1">
    <property type="nucleotide sequence ID" value="NZ_JAMXLR010000003.1"/>
</dbReference>
<keyword evidence="5" id="KW-1185">Reference proteome</keyword>
<feature type="transmembrane region" description="Helical" evidence="2">
    <location>
        <begin position="392"/>
        <end position="423"/>
    </location>
</feature>
<feature type="transmembrane region" description="Helical" evidence="2">
    <location>
        <begin position="327"/>
        <end position="349"/>
    </location>
</feature>
<feature type="region of interest" description="Disordered" evidence="1">
    <location>
        <begin position="648"/>
        <end position="669"/>
    </location>
</feature>
<dbReference type="Pfam" id="PF01966">
    <property type="entry name" value="HD"/>
    <property type="match status" value="1"/>
</dbReference>
<comment type="caution">
    <text evidence="4">The sequence shown here is derived from an EMBL/GenBank/DDBJ whole genome shotgun (WGS) entry which is preliminary data.</text>
</comment>
<feature type="transmembrane region" description="Helical" evidence="2">
    <location>
        <begin position="36"/>
        <end position="58"/>
    </location>
</feature>
<dbReference type="SMART" id="SM00471">
    <property type="entry name" value="HDc"/>
    <property type="match status" value="1"/>
</dbReference>
<accession>A0A9X2F667</accession>
<keyword evidence="2" id="KW-1133">Transmembrane helix</keyword>
<dbReference type="InterPro" id="IPR011621">
    <property type="entry name" value="Metal-dep_PHydrolase_7TM_intra"/>
</dbReference>
<dbReference type="CDD" id="cd00077">
    <property type="entry name" value="HDc"/>
    <property type="match status" value="1"/>
</dbReference>